<evidence type="ECO:0000259" key="14">
    <source>
        <dbReference type="PROSITE" id="PS50835"/>
    </source>
</evidence>
<dbReference type="PRINTS" id="PR01407">
    <property type="entry name" value="BUTYPHLNCDUF"/>
</dbReference>
<reference evidence="15" key="1">
    <citation type="submission" date="2019-08" db="EMBL/GenBank/DDBJ databases">
        <title>Three high-quality genomes provides insights into domestication of ducks.</title>
        <authorList>
            <person name="Hou Z.C."/>
            <person name="Zhu F."/>
            <person name="Yin Z.T."/>
            <person name="Zhang F."/>
        </authorList>
    </citation>
    <scope>NUCLEOTIDE SEQUENCE [LARGE SCALE GENOMIC DNA]</scope>
</reference>
<dbReference type="PANTHER" id="PTHR24100">
    <property type="entry name" value="BUTYROPHILIN"/>
    <property type="match status" value="1"/>
</dbReference>
<name>A0A8B9ZEE4_ANAPL</name>
<evidence type="ECO:0000256" key="12">
    <source>
        <dbReference type="SAM" id="SignalP"/>
    </source>
</evidence>
<feature type="chain" id="PRO_5034989153" description="Butyrophilin subfamily 1 member A1" evidence="12">
    <location>
        <begin position="35"/>
        <end position="510"/>
    </location>
</feature>
<dbReference type="InterPro" id="IPR001870">
    <property type="entry name" value="B30.2/SPRY"/>
</dbReference>
<evidence type="ECO:0000313" key="15">
    <source>
        <dbReference type="Ensembl" id="ENSAPLP00020012384.1"/>
    </source>
</evidence>
<evidence type="ECO:0000313" key="16">
    <source>
        <dbReference type="Proteomes" id="UP000694400"/>
    </source>
</evidence>
<dbReference type="PANTHER" id="PTHR24100:SF149">
    <property type="entry name" value="BG-LIKE ANTIGEN 1-RELATED"/>
    <property type="match status" value="1"/>
</dbReference>
<dbReference type="InterPro" id="IPR003877">
    <property type="entry name" value="SPRY_dom"/>
</dbReference>
<keyword evidence="6 11" id="KW-0472">Membrane</keyword>
<evidence type="ECO:0000256" key="4">
    <source>
        <dbReference type="ARBA" id="ARBA00022729"/>
    </source>
</evidence>
<dbReference type="FunFam" id="2.60.120.920:FF:000004">
    <property type="entry name" value="Butyrophilin subfamily 1 member A1"/>
    <property type="match status" value="1"/>
</dbReference>
<dbReference type="SMART" id="SM00589">
    <property type="entry name" value="PRY"/>
    <property type="match status" value="1"/>
</dbReference>
<evidence type="ECO:0008006" key="17">
    <source>
        <dbReference type="Google" id="ProtNLM"/>
    </source>
</evidence>
<feature type="domain" description="Ig-like" evidence="14">
    <location>
        <begin position="50"/>
        <end position="149"/>
    </location>
</feature>
<evidence type="ECO:0000256" key="9">
    <source>
        <dbReference type="ARBA" id="ARBA00023319"/>
    </source>
</evidence>
<dbReference type="PROSITE" id="PS50188">
    <property type="entry name" value="B302_SPRY"/>
    <property type="match status" value="1"/>
</dbReference>
<proteinExistence type="inferred from homology"/>
<dbReference type="InterPro" id="IPR053896">
    <property type="entry name" value="BTN3A2-like_Ig-C"/>
</dbReference>
<feature type="domain" description="B30.2/SPRY" evidence="13">
    <location>
        <begin position="286"/>
        <end position="482"/>
    </location>
</feature>
<dbReference type="AlphaFoldDB" id="A0A8B9ZEE4"/>
<dbReference type="Pfam" id="PF00622">
    <property type="entry name" value="SPRY"/>
    <property type="match status" value="1"/>
</dbReference>
<feature type="region of interest" description="Disordered" evidence="10">
    <location>
        <begin position="485"/>
        <end position="510"/>
    </location>
</feature>
<dbReference type="InterPro" id="IPR003879">
    <property type="entry name" value="Butyrophylin_SPRY"/>
</dbReference>
<keyword evidence="4 12" id="KW-0732">Signal</keyword>
<dbReference type="InterPro" id="IPR013320">
    <property type="entry name" value="ConA-like_dom_sf"/>
</dbReference>
<evidence type="ECO:0000256" key="3">
    <source>
        <dbReference type="ARBA" id="ARBA00022692"/>
    </source>
</evidence>
<comment type="similarity">
    <text evidence="2">Belongs to the immunoglobulin superfamily. BTN/MOG family.</text>
</comment>
<evidence type="ECO:0000256" key="2">
    <source>
        <dbReference type="ARBA" id="ARBA00007591"/>
    </source>
</evidence>
<comment type="subcellular location">
    <subcellularLocation>
        <location evidence="1">Membrane</location>
        <topology evidence="1">Single-pass type I membrane protein</topology>
    </subcellularLocation>
</comment>
<dbReference type="SMART" id="SM00406">
    <property type="entry name" value="IGv"/>
    <property type="match status" value="1"/>
</dbReference>
<dbReference type="GO" id="GO:0050852">
    <property type="term" value="P:T cell receptor signaling pathway"/>
    <property type="evidence" value="ECO:0007669"/>
    <property type="project" value="TreeGrafter"/>
</dbReference>
<dbReference type="InterPro" id="IPR013783">
    <property type="entry name" value="Ig-like_fold"/>
</dbReference>
<dbReference type="Pfam" id="PF13765">
    <property type="entry name" value="PRY"/>
    <property type="match status" value="1"/>
</dbReference>
<evidence type="ECO:0000256" key="7">
    <source>
        <dbReference type="ARBA" id="ARBA00023157"/>
    </source>
</evidence>
<dbReference type="Gene3D" id="2.60.40.10">
    <property type="entry name" value="Immunoglobulins"/>
    <property type="match status" value="2"/>
</dbReference>
<dbReference type="CDD" id="cd12888">
    <property type="entry name" value="SPRY_PRY_TRIM7_like"/>
    <property type="match status" value="1"/>
</dbReference>
<dbReference type="SUPFAM" id="SSF48726">
    <property type="entry name" value="Immunoglobulin"/>
    <property type="match status" value="2"/>
</dbReference>
<dbReference type="Pfam" id="PF22705">
    <property type="entry name" value="C2-set_3"/>
    <property type="match status" value="1"/>
</dbReference>
<sequence>MGLPWGCGCPSLTGHARGLLTSLVTLLLLQLGSAQLRVEGPDYPLTATVGQDVVLRCYLSPQRDARSLEVRWIRDHISETVHHYRNGQDLYREQMEAYAGRTELSRDGLSAGSLDLRITGLRPSDDGRYVCTVEDADAYNEAVVELEVSATGADPHLSLGGYEAGGVRVLCRSAGWYPLPQLLWRDARGQHLPSDPQTHSQDQEGLFEIEGAVTVTGSVEGPLSCVVRSSRLQQERESSLHITAPFFHNAQPWKVALALVLVLLAVSIGLGVYLFRKQAAQRRELEKQAAELEWRKFLLPHNTVKVTLDPSTAHSYLIVSEDQRSVRWESNWQQLPYSKGTFDNWCSVLGREEFREGRHCWQVDGEEGTHSLWTVGVAKASVERKGWFNMTPEEGIWALQYDKGKILSLTSPPTPLSLSPVPTRIWVCLDCTQGQVSFINADNGVKIYTFKEASFNGESIRPWFWLGTPGIQLCLRDNTPQTLSPALGGSCPSPDTPASPLLDPAGAAQE</sequence>
<feature type="transmembrane region" description="Helical" evidence="11">
    <location>
        <begin position="255"/>
        <end position="275"/>
    </location>
</feature>
<dbReference type="PROSITE" id="PS50835">
    <property type="entry name" value="IG_LIKE"/>
    <property type="match status" value="1"/>
</dbReference>
<feature type="signal peptide" evidence="12">
    <location>
        <begin position="1"/>
        <end position="34"/>
    </location>
</feature>
<reference evidence="15" key="2">
    <citation type="submission" date="2025-08" db="UniProtKB">
        <authorList>
            <consortium name="Ensembl"/>
        </authorList>
    </citation>
    <scope>IDENTIFICATION</scope>
</reference>
<dbReference type="InterPro" id="IPR013106">
    <property type="entry name" value="Ig_V-set"/>
</dbReference>
<dbReference type="Pfam" id="PF07686">
    <property type="entry name" value="V-set"/>
    <property type="match status" value="1"/>
</dbReference>
<evidence type="ECO:0000256" key="6">
    <source>
        <dbReference type="ARBA" id="ARBA00023136"/>
    </source>
</evidence>
<dbReference type="GO" id="GO:0009897">
    <property type="term" value="C:external side of plasma membrane"/>
    <property type="evidence" value="ECO:0007669"/>
    <property type="project" value="TreeGrafter"/>
</dbReference>
<dbReference type="InterPro" id="IPR036179">
    <property type="entry name" value="Ig-like_dom_sf"/>
</dbReference>
<dbReference type="SMART" id="SM00409">
    <property type="entry name" value="IG"/>
    <property type="match status" value="1"/>
</dbReference>
<keyword evidence="7" id="KW-1015">Disulfide bond</keyword>
<dbReference type="InterPro" id="IPR043136">
    <property type="entry name" value="B30.2/SPRY_sf"/>
</dbReference>
<evidence type="ECO:0000256" key="8">
    <source>
        <dbReference type="ARBA" id="ARBA00023180"/>
    </source>
</evidence>
<dbReference type="SUPFAM" id="SSF49899">
    <property type="entry name" value="Concanavalin A-like lectins/glucanases"/>
    <property type="match status" value="1"/>
</dbReference>
<dbReference type="Ensembl" id="ENSAPLT00020013336.1">
    <property type="protein sequence ID" value="ENSAPLP00020012384.1"/>
    <property type="gene ID" value="ENSAPLG00020009052.1"/>
</dbReference>
<dbReference type="Gene3D" id="2.60.120.920">
    <property type="match status" value="1"/>
</dbReference>
<keyword evidence="5 11" id="KW-1133">Transmembrane helix</keyword>
<evidence type="ECO:0000256" key="11">
    <source>
        <dbReference type="SAM" id="Phobius"/>
    </source>
</evidence>
<keyword evidence="8" id="KW-0325">Glycoprotein</keyword>
<keyword evidence="9" id="KW-0393">Immunoglobulin domain</keyword>
<dbReference type="InterPro" id="IPR006574">
    <property type="entry name" value="PRY"/>
</dbReference>
<dbReference type="Proteomes" id="UP000694400">
    <property type="component" value="Chromosome 30"/>
</dbReference>
<dbReference type="FunFam" id="2.60.40.10:FF:000208">
    <property type="entry name" value="Butyrophilin subfamily 1 member A1"/>
    <property type="match status" value="1"/>
</dbReference>
<dbReference type="InterPro" id="IPR050504">
    <property type="entry name" value="IgSF_BTN/MOG"/>
</dbReference>
<evidence type="ECO:0000256" key="10">
    <source>
        <dbReference type="SAM" id="MobiDB-lite"/>
    </source>
</evidence>
<dbReference type="GO" id="GO:0001817">
    <property type="term" value="P:regulation of cytokine production"/>
    <property type="evidence" value="ECO:0007669"/>
    <property type="project" value="TreeGrafter"/>
</dbReference>
<dbReference type="SMART" id="SM00449">
    <property type="entry name" value="SPRY"/>
    <property type="match status" value="1"/>
</dbReference>
<evidence type="ECO:0000256" key="1">
    <source>
        <dbReference type="ARBA" id="ARBA00004479"/>
    </source>
</evidence>
<protein>
    <recommendedName>
        <fullName evidence="17">Butyrophilin subfamily 1 member A1</fullName>
    </recommendedName>
</protein>
<keyword evidence="3 11" id="KW-0812">Transmembrane</keyword>
<organism evidence="15 16">
    <name type="scientific">Anas platyrhynchos</name>
    <name type="common">Mallard</name>
    <name type="synonym">Anas boschas</name>
    <dbReference type="NCBI Taxonomy" id="8839"/>
    <lineage>
        <taxon>Eukaryota</taxon>
        <taxon>Metazoa</taxon>
        <taxon>Chordata</taxon>
        <taxon>Craniata</taxon>
        <taxon>Vertebrata</taxon>
        <taxon>Euteleostomi</taxon>
        <taxon>Archelosauria</taxon>
        <taxon>Archosauria</taxon>
        <taxon>Dinosauria</taxon>
        <taxon>Saurischia</taxon>
        <taxon>Theropoda</taxon>
        <taxon>Coelurosauria</taxon>
        <taxon>Aves</taxon>
        <taxon>Neognathae</taxon>
        <taxon>Galloanserae</taxon>
        <taxon>Anseriformes</taxon>
        <taxon>Anatidae</taxon>
        <taxon>Anatinae</taxon>
        <taxon>Anas</taxon>
    </lineage>
</organism>
<reference evidence="15" key="3">
    <citation type="submission" date="2025-09" db="UniProtKB">
        <authorList>
            <consortium name="Ensembl"/>
        </authorList>
    </citation>
    <scope>IDENTIFICATION</scope>
</reference>
<evidence type="ECO:0000256" key="5">
    <source>
        <dbReference type="ARBA" id="ARBA00022989"/>
    </source>
</evidence>
<dbReference type="InterPro" id="IPR007110">
    <property type="entry name" value="Ig-like_dom"/>
</dbReference>
<dbReference type="GO" id="GO:0005102">
    <property type="term" value="F:signaling receptor binding"/>
    <property type="evidence" value="ECO:0007669"/>
    <property type="project" value="TreeGrafter"/>
</dbReference>
<accession>A0A8B9ZEE4</accession>
<dbReference type="FunFam" id="2.60.40.10:FF:000088">
    <property type="entry name" value="Butyrophilin subfamily 1 member A1"/>
    <property type="match status" value="1"/>
</dbReference>
<dbReference type="InterPro" id="IPR003599">
    <property type="entry name" value="Ig_sub"/>
</dbReference>
<evidence type="ECO:0000259" key="13">
    <source>
        <dbReference type="PROSITE" id="PS50188"/>
    </source>
</evidence>